<comment type="similarity">
    <text evidence="3">Belongs to the proteasome inhibitor PI31 family.</text>
</comment>
<accession>A0A8B8BEB2</accession>
<keyword evidence="9" id="KW-0647">Proteasome</keyword>
<comment type="function">
    <text evidence="11">Plays an important role in control of proteasome function. Inhibits the hydrolysis of protein and peptide substrates by the 20S proteasome. Also inhibits the activation of the proteasome by the proteasome regulatory proteins PA700 and PA28.</text>
</comment>
<evidence type="ECO:0000259" key="13">
    <source>
        <dbReference type="Pfam" id="PF08577"/>
    </source>
</evidence>
<dbReference type="GeneID" id="111109472"/>
<dbReference type="PANTHER" id="PTHR13266:SF1">
    <property type="entry name" value="PROTEASOME INHIBITOR PI31 SUBUNIT"/>
    <property type="match status" value="1"/>
</dbReference>
<dbReference type="GO" id="GO:0043161">
    <property type="term" value="P:proteasome-mediated ubiquitin-dependent protein catabolic process"/>
    <property type="evidence" value="ECO:0007669"/>
    <property type="project" value="InterPro"/>
</dbReference>
<evidence type="ECO:0000256" key="11">
    <source>
        <dbReference type="ARBA" id="ARBA00024805"/>
    </source>
</evidence>
<dbReference type="PANTHER" id="PTHR13266">
    <property type="entry name" value="PROTEASOME INHIBITOR"/>
    <property type="match status" value="1"/>
</dbReference>
<keyword evidence="7" id="KW-0597">Phosphoprotein</keyword>
<protein>
    <recommendedName>
        <fullName evidence="4">Proteasome inhibitor PI31 subunit</fullName>
    </recommendedName>
</protein>
<dbReference type="Proteomes" id="UP000694844">
    <property type="component" value="Chromosome 1"/>
</dbReference>
<feature type="compositionally biased region" description="Basic and acidic residues" evidence="12">
    <location>
        <begin position="162"/>
        <end position="171"/>
    </location>
</feature>
<evidence type="ECO:0000256" key="6">
    <source>
        <dbReference type="ARBA" id="ARBA00022490"/>
    </source>
</evidence>
<evidence type="ECO:0000313" key="15">
    <source>
        <dbReference type="Proteomes" id="UP000694844"/>
    </source>
</evidence>
<feature type="domain" description="PI31 proteasome regulator N-terminal" evidence="14">
    <location>
        <begin position="15"/>
        <end position="149"/>
    </location>
</feature>
<sequence>MASPGLELLFNSIKNQLKTSQDALTAVFHWELISKGFKCIGNGEEAPDKSTEQESESLPEGWNSCPSFYAIRYSSKNEKDAVYILKVIQIEDDFLVHFMKKGTEAVESLNVRTADYTTGNIETYNRAFKNLDELCSLFKSTIVDPVLKPQSTSSAPTSTNTDRVRGQRSRLEEEDPLRVPPRRPPYRDTGGWNEPDDPFSIGRGDLDPFAAGRGGGMVFDPLRTGVPGMRPDPSAGLPRRLPPGAVPPGARFDPFGPPGTGPVPDPDHMPPPGYDDMFM</sequence>
<name>A0A8B8BEB2_CRAVI</name>
<dbReference type="KEGG" id="cvn:111109472"/>
<dbReference type="Gene3D" id="3.40.1000.30">
    <property type="match status" value="1"/>
</dbReference>
<dbReference type="InterPro" id="IPR013886">
    <property type="entry name" value="PI31_Prot_C"/>
</dbReference>
<evidence type="ECO:0000313" key="16">
    <source>
        <dbReference type="RefSeq" id="XP_022301346.1"/>
    </source>
</evidence>
<dbReference type="GO" id="GO:0005783">
    <property type="term" value="C:endoplasmic reticulum"/>
    <property type="evidence" value="ECO:0007669"/>
    <property type="project" value="UniProtKB-SubCell"/>
</dbReference>
<dbReference type="InterPro" id="IPR045128">
    <property type="entry name" value="PI31-like"/>
</dbReference>
<evidence type="ECO:0000256" key="8">
    <source>
        <dbReference type="ARBA" id="ARBA00022824"/>
    </source>
</evidence>
<evidence type="ECO:0000256" key="7">
    <source>
        <dbReference type="ARBA" id="ARBA00022553"/>
    </source>
</evidence>
<keyword evidence="15" id="KW-1185">Reference proteome</keyword>
<evidence type="ECO:0000256" key="12">
    <source>
        <dbReference type="SAM" id="MobiDB-lite"/>
    </source>
</evidence>
<feature type="region of interest" description="Disordered" evidence="12">
    <location>
        <begin position="227"/>
        <end position="279"/>
    </location>
</feature>
<evidence type="ECO:0000256" key="1">
    <source>
        <dbReference type="ARBA" id="ARBA00004240"/>
    </source>
</evidence>
<dbReference type="InterPro" id="IPR021625">
    <property type="entry name" value="PI31_Prot_N"/>
</dbReference>
<gene>
    <name evidence="16" type="primary">LOC111109472</name>
</gene>
<comment type="subcellular location">
    <subcellularLocation>
        <location evidence="2">Cytoplasm</location>
    </subcellularLocation>
    <subcellularLocation>
        <location evidence="1">Endoplasmic reticulum</location>
    </subcellularLocation>
</comment>
<evidence type="ECO:0000256" key="10">
    <source>
        <dbReference type="ARBA" id="ARBA00022990"/>
    </source>
</evidence>
<reference evidence="16" key="2">
    <citation type="submission" date="2025-08" db="UniProtKB">
        <authorList>
            <consortium name="RefSeq"/>
        </authorList>
    </citation>
    <scope>IDENTIFICATION</scope>
    <source>
        <tissue evidence="16">Whole sample</tissue>
    </source>
</reference>
<proteinExistence type="inferred from homology"/>
<evidence type="ECO:0000256" key="2">
    <source>
        <dbReference type="ARBA" id="ARBA00004496"/>
    </source>
</evidence>
<feature type="region of interest" description="Disordered" evidence="12">
    <location>
        <begin position="147"/>
        <end position="197"/>
    </location>
</feature>
<evidence type="ECO:0000256" key="3">
    <source>
        <dbReference type="ARBA" id="ARBA00006405"/>
    </source>
</evidence>
<feature type="compositionally biased region" description="Pro residues" evidence="12">
    <location>
        <begin position="255"/>
        <end position="273"/>
    </location>
</feature>
<feature type="domain" description="PI31 proteasome regulator C-terminal" evidence="13">
    <location>
        <begin position="195"/>
        <end position="257"/>
    </location>
</feature>
<dbReference type="GO" id="GO:0000502">
    <property type="term" value="C:proteasome complex"/>
    <property type="evidence" value="ECO:0007669"/>
    <property type="project" value="UniProtKB-KW"/>
</dbReference>
<keyword evidence="6" id="KW-0963">Cytoplasm</keyword>
<keyword evidence="8" id="KW-0256">Endoplasmic reticulum</keyword>
<evidence type="ECO:0000259" key="14">
    <source>
        <dbReference type="Pfam" id="PF11566"/>
    </source>
</evidence>
<dbReference type="Pfam" id="PF08577">
    <property type="entry name" value="PI31_Prot_C"/>
    <property type="match status" value="1"/>
</dbReference>
<dbReference type="OrthoDB" id="68090at2759"/>
<organism evidence="15 16">
    <name type="scientific">Crassostrea virginica</name>
    <name type="common">Eastern oyster</name>
    <dbReference type="NCBI Taxonomy" id="6565"/>
    <lineage>
        <taxon>Eukaryota</taxon>
        <taxon>Metazoa</taxon>
        <taxon>Spiralia</taxon>
        <taxon>Lophotrochozoa</taxon>
        <taxon>Mollusca</taxon>
        <taxon>Bivalvia</taxon>
        <taxon>Autobranchia</taxon>
        <taxon>Pteriomorphia</taxon>
        <taxon>Ostreida</taxon>
        <taxon>Ostreoidea</taxon>
        <taxon>Ostreidae</taxon>
        <taxon>Crassostrea</taxon>
    </lineage>
</organism>
<dbReference type="RefSeq" id="XP_022301346.1">
    <property type="nucleotide sequence ID" value="XM_022445638.1"/>
</dbReference>
<dbReference type="Pfam" id="PF11566">
    <property type="entry name" value="PI31_Prot_N"/>
    <property type="match status" value="1"/>
</dbReference>
<dbReference type="GO" id="GO:0004866">
    <property type="term" value="F:endopeptidase inhibitor activity"/>
    <property type="evidence" value="ECO:0007669"/>
    <property type="project" value="InterPro"/>
</dbReference>
<keyword evidence="10" id="KW-0007">Acetylation</keyword>
<feature type="compositionally biased region" description="Polar residues" evidence="12">
    <location>
        <begin position="149"/>
        <end position="161"/>
    </location>
</feature>
<reference evidence="15" key="1">
    <citation type="submission" date="2024-06" db="UniProtKB">
        <authorList>
            <consortium name="RefSeq"/>
        </authorList>
    </citation>
    <scope>NUCLEOTIDE SEQUENCE [LARGE SCALE GENOMIC DNA]</scope>
</reference>
<evidence type="ECO:0000256" key="4">
    <source>
        <dbReference type="ARBA" id="ARBA00015575"/>
    </source>
</evidence>
<evidence type="ECO:0000256" key="5">
    <source>
        <dbReference type="ARBA" id="ARBA00022481"/>
    </source>
</evidence>
<keyword evidence="5" id="KW-0488">Methylation</keyword>
<dbReference type="AlphaFoldDB" id="A0A8B8BEB2"/>
<evidence type="ECO:0000256" key="9">
    <source>
        <dbReference type="ARBA" id="ARBA00022942"/>
    </source>
</evidence>
<dbReference type="GO" id="GO:0070628">
    <property type="term" value="F:proteasome binding"/>
    <property type="evidence" value="ECO:0007669"/>
    <property type="project" value="InterPro"/>
</dbReference>